<protein>
    <submittedName>
        <fullName evidence="2">Uncharacterized protein</fullName>
    </submittedName>
</protein>
<name>L2G4Z1_COLFN</name>
<proteinExistence type="predicted"/>
<keyword evidence="1" id="KW-0812">Transmembrane</keyword>
<dbReference type="AlphaFoldDB" id="L2G4Z1"/>
<feature type="transmembrane region" description="Helical" evidence="1">
    <location>
        <begin position="252"/>
        <end position="277"/>
    </location>
</feature>
<evidence type="ECO:0000256" key="1">
    <source>
        <dbReference type="SAM" id="Phobius"/>
    </source>
</evidence>
<keyword evidence="1" id="KW-1133">Transmembrane helix</keyword>
<dbReference type="HOGENOM" id="CLU_549820_0_0_1"/>
<feature type="transmembrane region" description="Helical" evidence="1">
    <location>
        <begin position="473"/>
        <end position="492"/>
    </location>
</feature>
<evidence type="ECO:0000313" key="2">
    <source>
        <dbReference type="EMBL" id="ELA33672.1"/>
    </source>
</evidence>
<feature type="transmembrane region" description="Helical" evidence="1">
    <location>
        <begin position="364"/>
        <end position="383"/>
    </location>
</feature>
<dbReference type="EMBL" id="KB020649">
    <property type="protein sequence ID" value="ELA33672.1"/>
    <property type="molecule type" value="Genomic_DNA"/>
</dbReference>
<feature type="transmembrane region" description="Helical" evidence="1">
    <location>
        <begin position="330"/>
        <end position="352"/>
    </location>
</feature>
<accession>L2G4Z1</accession>
<reference evidence="2" key="1">
    <citation type="submission" date="2012-08" db="EMBL/GenBank/DDBJ databases">
        <title>Genome analysis of Colletotrichum orbiculare and Colletotrichum fructicola.</title>
        <authorList>
            <person name="Gan P.H.P."/>
            <person name="Ikeda K."/>
            <person name="Irieda H."/>
            <person name="Narusaka M."/>
            <person name="O'Connell R.J."/>
            <person name="Narusaka Y."/>
            <person name="Takano Y."/>
            <person name="Kubo Y."/>
            <person name="Shirasu K."/>
        </authorList>
    </citation>
    <scope>NUCLEOTIDE SEQUENCE</scope>
    <source>
        <strain evidence="2">Nara gc5</strain>
    </source>
</reference>
<keyword evidence="1" id="KW-0472">Membrane</keyword>
<sequence>MQQTQQAININSSSLYPYYPEEWMYAQVGRLNLTFADFMEPLKVPFDLALFTFLLTAGNFTENCTLATSWYYSHNLQAGGHANFSFDFGTSQDKDFVSLVAPLLIDSYESALSKIVDSSVDPELYSYIIYELLANSTKPVDNAVFNITRPAIETHCLSLDLAEEFAWQPQNDCNTALSQWLVPGLEWLDVMLNIQAAFTALPAEYKSISIQTFWGWYNLQTNSSTANDIKTRKRECYQEVCSELQTSGNPDIAGIGMFISYIIASILATLVILQTYWHNWKHRRTPLESLSSDNTEASFVKVANTFLNTGIVLLLSLAVSLVAVASHETILYNGIITHVACYFTASATIAVASMPRRGSDRDSTFWFILLFATLLSTISMNLAGQYDVEFDSPALELADTVSDNFDSLDSLLDLQYLGFIPYLNYSTGASEYPGIQSSRPFTASTNFTAASCLIWSFLYQQGSISYITTYLPFSLYVQEITYFFGILVLFILTRIT</sequence>
<gene>
    <name evidence="2" type="ORF">CGGC5_6436</name>
</gene>
<feature type="transmembrane region" description="Helical" evidence="1">
    <location>
        <begin position="298"/>
        <end position="324"/>
    </location>
</feature>
<organism evidence="2">
    <name type="scientific">Colletotrichum fructicola (strain Nara gc5)</name>
    <name type="common">Anthracnose fungus</name>
    <name type="synonym">Colletotrichum gloeosporioides (strain Nara gc5)</name>
    <dbReference type="NCBI Taxonomy" id="1213859"/>
    <lineage>
        <taxon>Eukaryota</taxon>
        <taxon>Fungi</taxon>
        <taxon>Dikarya</taxon>
        <taxon>Ascomycota</taxon>
        <taxon>Pezizomycotina</taxon>
        <taxon>Sordariomycetes</taxon>
        <taxon>Hypocreomycetidae</taxon>
        <taxon>Glomerellales</taxon>
        <taxon>Glomerellaceae</taxon>
        <taxon>Colletotrichum</taxon>
        <taxon>Colletotrichum gloeosporioides species complex</taxon>
    </lineage>
</organism>